<evidence type="ECO:0000313" key="5">
    <source>
        <dbReference type="Proteomes" id="UP000244913"/>
    </source>
</evidence>
<accession>A0A2T9JB61</accession>
<reference evidence="4 5" key="1">
    <citation type="submission" date="2018-04" db="EMBL/GenBank/DDBJ databases">
        <title>The genome sequence of Caulobacter sp. 736.</title>
        <authorList>
            <person name="Gao J."/>
            <person name="Sun J."/>
        </authorList>
    </citation>
    <scope>NUCLEOTIDE SEQUENCE [LARGE SCALE GENOMIC DNA]</scope>
    <source>
        <strain evidence="4 5">736</strain>
    </source>
</reference>
<feature type="region of interest" description="Disordered" evidence="1">
    <location>
        <begin position="487"/>
        <end position="528"/>
    </location>
</feature>
<comment type="caution">
    <text evidence="4">The sequence shown here is derived from an EMBL/GenBank/DDBJ whole genome shotgun (WGS) entry which is preliminary data.</text>
</comment>
<dbReference type="SMART" id="SM00943">
    <property type="entry name" value="Prim-Pol"/>
    <property type="match status" value="1"/>
</dbReference>
<organism evidence="4 5">
    <name type="scientific">Caulobacter radicis</name>
    <dbReference type="NCBI Taxonomy" id="2172650"/>
    <lineage>
        <taxon>Bacteria</taxon>
        <taxon>Pseudomonadati</taxon>
        <taxon>Pseudomonadota</taxon>
        <taxon>Alphaproteobacteria</taxon>
        <taxon>Caulobacterales</taxon>
        <taxon>Caulobacteraceae</taxon>
        <taxon>Caulobacter</taxon>
    </lineage>
</organism>
<sequence>MSTELNTAARSDQGPYGRLACAYAVAGVPTFPVCPLTKKPLVRQYAARRAPSLRTVELWARRYPHANLGFATRRAKVVVLDADDEAALAFLKTHSIEPVLRSLTPKGEHWWFADPTSQRRGGNRPTDRAYDIKAAQDCHLVILPGSVSPNGDYRLADGDLSDTPGLVAERLRRLTPLADETYASLMGTGQAVEQPLEPYQTSGASNRIALLALDRVPKGQRNRAVFAFARRECRQIRRETSDAAGQDLLLDRVARYNQVVCDPPLETPEVEKTGLSAWRWELANMQRLPANRRRDVREALVQHCGEPRAVALLLVLSQTTQPGEDLVLAPARLVGHTAIPGWSQTDYRAAISALIASGRLRITERPRRGRGNVGAYRLAAPLETTLDATVLLSRLSGDADAAVLYAVIAEQWGAPATVELSVRGMCAQHGGPFGAWDERRLRRARGRLETVGLLQRHDQARLGPRTPRAMFSVRSTDVPDVLKITGIAPEDSHRPQGTAEERGYSSKSYPNLIRSRPIRSAPARIGPS</sequence>
<evidence type="ECO:0000259" key="2">
    <source>
        <dbReference type="SMART" id="SM00942"/>
    </source>
</evidence>
<feature type="compositionally biased region" description="Basic and acidic residues" evidence="1">
    <location>
        <begin position="490"/>
        <end position="504"/>
    </location>
</feature>
<feature type="domain" description="Primase C-terminal 1" evidence="2">
    <location>
        <begin position="210"/>
        <end position="283"/>
    </location>
</feature>
<feature type="domain" description="DNA primase/polymerase bifunctional N-terminal" evidence="3">
    <location>
        <begin position="20"/>
        <end position="167"/>
    </location>
</feature>
<protein>
    <recommendedName>
        <fullName evidence="6">DNA primase/polymerase bifunctional N-terminal domain-containing protein</fullName>
    </recommendedName>
</protein>
<evidence type="ECO:0000256" key="1">
    <source>
        <dbReference type="SAM" id="MobiDB-lite"/>
    </source>
</evidence>
<dbReference type="Pfam" id="PF08708">
    <property type="entry name" value="PriCT_1"/>
    <property type="match status" value="1"/>
</dbReference>
<dbReference type="InterPro" id="IPR014820">
    <property type="entry name" value="PriCT_1"/>
</dbReference>
<proteinExistence type="predicted"/>
<dbReference type="EMBL" id="QDKP01000043">
    <property type="protein sequence ID" value="PVM79438.1"/>
    <property type="molecule type" value="Genomic_DNA"/>
</dbReference>
<dbReference type="SMART" id="SM00942">
    <property type="entry name" value="PriCT_1"/>
    <property type="match status" value="1"/>
</dbReference>
<dbReference type="AlphaFoldDB" id="A0A2T9JB61"/>
<evidence type="ECO:0000313" key="4">
    <source>
        <dbReference type="EMBL" id="PVM79438.1"/>
    </source>
</evidence>
<dbReference type="InterPro" id="IPR015330">
    <property type="entry name" value="DNA_primase/pol_bifunc_N"/>
</dbReference>
<dbReference type="Pfam" id="PF09250">
    <property type="entry name" value="Prim-Pol"/>
    <property type="match status" value="1"/>
</dbReference>
<evidence type="ECO:0000259" key="3">
    <source>
        <dbReference type="SMART" id="SM00943"/>
    </source>
</evidence>
<dbReference type="SUPFAM" id="SSF56747">
    <property type="entry name" value="Prim-pol domain"/>
    <property type="match status" value="1"/>
</dbReference>
<dbReference type="RefSeq" id="WP_116568508.1">
    <property type="nucleotide sequence ID" value="NZ_QDKP01000043.1"/>
</dbReference>
<gene>
    <name evidence="4" type="ORF">DDF65_15190</name>
</gene>
<evidence type="ECO:0008006" key="6">
    <source>
        <dbReference type="Google" id="ProtNLM"/>
    </source>
</evidence>
<keyword evidence="5" id="KW-1185">Reference proteome</keyword>
<name>A0A2T9JB61_9CAUL</name>
<dbReference type="Proteomes" id="UP000244913">
    <property type="component" value="Unassembled WGS sequence"/>
</dbReference>